<evidence type="ECO:0000259" key="8">
    <source>
        <dbReference type="SMART" id="SM00702"/>
    </source>
</evidence>
<feature type="region of interest" description="Disordered" evidence="6">
    <location>
        <begin position="1884"/>
        <end position="1910"/>
    </location>
</feature>
<sequence length="2889" mass="311944">MWVRCCVLVVLMCRPSSAIGHAALQEVRELMRALSGSLDEEGDNAAVQVKEGLGNAKIDLSAAALEFLSHGYNQQLENAVFHQRAVFKGRQDPDDIVTWCSNRTFGVPGKMSGHTRTALWNLVSGLRSCGVQALRESWPSAEADWQELRLHAAFELKALAEVRSDGLGLVCPQSRRPGLSTDQARRCQRCGRVVASDEAVQAGLMMLHKRLLDEAPLGEESFSLLGSSAACGGRVEQSEAQLASAWAEAGPSSFLSFTARLGCTSCELEAVSNFVNKGGLERSEEAHAFAALAEVRCAAQGQEALEESSRHLEEAVWRGLAYPLLQEAAAQTVMGLRKVGRLLPEASLGRLCRDSSLAVLGSEPSEASERELLRARRGKEDAGSWNPLRVGLAYLDLATQESAERRLETAQALALGALWFRHAAQELISAGDKHVSWLHDDLLQGSSSPGEGVIRTLLSVVHLVAHSAHQVAVSGLTPGPQFLVLWTCSQALAPPQEPSWSTGPWQTWRSSAVFLRLEFLGRQSPFLSPPMPLLSDVRRLADIAERLHTTFARLLQTTSAQDLPQDPGVAGAAHLGLFEAAVVAGRRDEALTLGPFAAQAALQDLGGAFDRSTPDAQMDEIRLAFSRQDSYAEIRGIRLHERSGLAEVLLRRLYVEEGDQGGLAADQPKQPGSAEAEGKQGQHVKALHPALLAEVLALGSAEALGARMEAPVQDSAQLSRHPWGHHHPLRRLVLTGSEKPSIHLKSILQAAMLEIQSLASEGMKIQAQKDEGPIPRGALRLQCAEIGVKVQEGEWGGGSLEVFLKEPRLELVGEDSDANNEGNTEGSKYWQHVAANISAVLSSSVSETESIALLRQICAARAAVRLLATPYSDLAAGTLAPVLLASLSRPAAQTRSRAALLTGGEKPQRPWRSRWLARLAEVHASMLHALGFQNLDPGNCWDDEMFTFSTCCSVGDHEASCWYGSFSEERCCRPLAAPELSRPEVMGAAFGQLVAQACGETKVEIIAPVLAAWLEQPAGRRKGDGLTLSSILADVLEDEARPCGNDEDDVGVEVHDEALGFGGVTSASDQMQWIPDPFAGFGPLCSIELEPRLRQVSAADSIRDASASAPGHQAVTEEVLTRRAQQPTLVHELSQLASAEPRVRTLQRLRATLQRLRTKRNTGRPRPGSLGFSVPPSHAQSVQGSCCGEAAPAWKPLPESTTPAQPSAAERGSRLRLRRRPSHPEAGELQEQLQLVRGQVQEAVAAERFDQASAAKAREREILARLDVFAATEGRFAWEEVDVVDVLSASGKGKDAGHFKELHRVRALQTDGPSVAYHDLSDRSLQVEMLQMPKGSTACPKISCLSDFGPDNENTGQKAPAWPDCIAQGQTLRGTASAGVFANLLSFGITEGCFRDDCTHSDHFASGSPATCARTCASIRACKWWSFWTSRNGGTCWLRRHDEQRATMLESMTGAVSCLPPVAPPVAAGKRQQPQPGESTLFGLAGSEPWGWGPGRPGHQWDLVPVLEAFGHLTPSQLEQEYGSPLQQSAMRFVQKASATTWTSSVGKYALPYTPIFTENGTYSWIAPFANYHGAEFGEGVILMSPVITALGNGSWTARYMSATRFVPGRNITACACEYLSWSSSDAPRVISDYGIAEVPGTEGPIEEVCAPYMEYACPFDNATAFEELGSPFTEHYSACTMPDDISVKARRDALSEITKAWPENKVPKPLEFASKSPAKPSFVGGALVGVVLVAFAFSAIVLSQRVDRETEDVSQLLITALVHRCQVGYGGETPPISHRGCLCADMCSSHMEPRRIVSISGLPLQVCMLQRIPELEDIFISVIGSDSPRSSIMVNTAAAAHVHTDPKMVAVPQFLSLAECQHLIDISEGNWIRSLVGKLVDENENGSKEGDTPQSRSKIQSSAATTRTSSSCMLRPAQTAILQRIENRLARLANLSVEHLERLVIVRYSPGQQFTEHHDGKFRPITVFVYLNELPEGAEGDTIFPVLGLSFVPRAGCAVMWPNAQPDGKEDSRMVHAGRPPLTGVKYGINCFFNADQKQQVQMSTVNISVEESHRVEIASLGGGGGAGNGKTFVIDSEPNLRAVLVSGVSCSTDAVSVFWGQRIAAKPEQSSWMQPPVMPKVPGFASFEEAMHLAAEMRWGPESVPIAMAMASDSEAGNQLLRPDTCAKFHMDAEAPHQAGSGPTKVASRCRTAIALGTAITALACVAGVLESRFPRPLSSGAADIKDVLVSLADADDRNWGCGLLGFLPGISQDGTVAAETQRMIDVLKRTSSLNKVSYWNWNTAPQTNVVRDKTLVERISKDFVFMPEQWGAGIVSEEYLRPAGSSDFLDSNGQICHSEMADILLGSNEPDIEGSCMGNMFGKCARSCSPAAVAAGDCPAALADDRLPPASPNSQGECNCWQFSHATGVGFWDLAGCAGVQPLPGLWETGDLACVNTVMDNWKRTAAIAVAKGYKYLSTPLVAVKIDYAEKFIEKACGCTAPGVCSCTDASCGCPVYVGFHFYAYDCRPEDTGGYGSFKDKLQAVARIMEKYPFVKGAIINEVGMLNCDTTDKDPICVPDSGRFPASKDPSHSCPSNEQLPNGLATFIEKLFDIVSAAKTKDGREVVKAFSWFNNDQDGGTYNLRLFDEGMGSMQGRPSMCTSQSWYSRPTAQGLPKCYPVGSILGKTVPDPEAPKQEICIGQILRASLTAVPLFQLGRRLRVKMLIDLHRLIRDTTRADTSIHSQEASTASQPFAGSTATICGLEHGQTPIVADLEARLAAWGSFSVDNLGQLKLVETGTVLGLCNRGCGQRCLILCLSAKDEVFFPHLGLRIAMSRGDLLEWPNAWFQAPSRLDASQKVTVEDLRSQRVHLRFAGEDSPTFSLETCYHDAPIRKEAIHAPPVPK</sequence>
<comment type="caution">
    <text evidence="9">The sequence shown here is derived from an EMBL/GenBank/DDBJ whole genome shotgun (WGS) entry which is preliminary data.</text>
</comment>
<keyword evidence="10" id="KW-1185">Reference proteome</keyword>
<dbReference type="InterPro" id="IPR044862">
    <property type="entry name" value="Pro_4_hyd_alph_FE2OG_OXY"/>
</dbReference>
<dbReference type="PANTHER" id="PTHR10869">
    <property type="entry name" value="PROLYL 4-HYDROXYLASE ALPHA SUBUNIT"/>
    <property type="match status" value="1"/>
</dbReference>
<dbReference type="InterPro" id="IPR045054">
    <property type="entry name" value="P4HA-like"/>
</dbReference>
<dbReference type="InterPro" id="IPR006620">
    <property type="entry name" value="Pro_4_hyd_alph"/>
</dbReference>
<keyword evidence="3" id="KW-0223">Dioxygenase</keyword>
<dbReference type="GO" id="GO:0031418">
    <property type="term" value="F:L-ascorbic acid binding"/>
    <property type="evidence" value="ECO:0007669"/>
    <property type="project" value="InterPro"/>
</dbReference>
<evidence type="ECO:0000256" key="1">
    <source>
        <dbReference type="ARBA" id="ARBA00001961"/>
    </source>
</evidence>
<comment type="cofactor">
    <cofactor evidence="1">
        <name>L-ascorbate</name>
        <dbReference type="ChEBI" id="CHEBI:38290"/>
    </cofactor>
</comment>
<dbReference type="GO" id="GO:0005783">
    <property type="term" value="C:endoplasmic reticulum"/>
    <property type="evidence" value="ECO:0007669"/>
    <property type="project" value="TreeGrafter"/>
</dbReference>
<evidence type="ECO:0000256" key="4">
    <source>
        <dbReference type="ARBA" id="ARBA00023002"/>
    </source>
</evidence>
<keyword evidence="7" id="KW-0732">Signal</keyword>
<feature type="domain" description="Prolyl 4-hydroxylase alpha subunit" evidence="8">
    <location>
        <begin position="1847"/>
        <end position="2035"/>
    </location>
</feature>
<organism evidence="9 10">
    <name type="scientific">Polarella glacialis</name>
    <name type="common">Dinoflagellate</name>
    <dbReference type="NCBI Taxonomy" id="89957"/>
    <lineage>
        <taxon>Eukaryota</taxon>
        <taxon>Sar</taxon>
        <taxon>Alveolata</taxon>
        <taxon>Dinophyceae</taxon>
        <taxon>Suessiales</taxon>
        <taxon>Suessiaceae</taxon>
        <taxon>Polarella</taxon>
    </lineage>
</organism>
<evidence type="ECO:0000256" key="5">
    <source>
        <dbReference type="ARBA" id="ARBA00023004"/>
    </source>
</evidence>
<feature type="region of interest" description="Disordered" evidence="6">
    <location>
        <begin position="1159"/>
        <end position="1229"/>
    </location>
</feature>
<gene>
    <name evidence="9" type="ORF">PGLA1383_LOCUS56422</name>
</gene>
<feature type="signal peptide" evidence="7">
    <location>
        <begin position="1"/>
        <end position="18"/>
    </location>
</feature>
<evidence type="ECO:0000256" key="6">
    <source>
        <dbReference type="SAM" id="MobiDB-lite"/>
    </source>
</evidence>
<feature type="chain" id="PRO_5032956740" description="Prolyl 4-hydroxylase alpha subunit domain-containing protein" evidence="7">
    <location>
        <begin position="19"/>
        <end position="2889"/>
    </location>
</feature>
<protein>
    <recommendedName>
        <fullName evidence="8">Prolyl 4-hydroxylase alpha subunit domain-containing protein</fullName>
    </recommendedName>
</protein>
<reference evidence="9" key="1">
    <citation type="submission" date="2021-02" db="EMBL/GenBank/DDBJ databases">
        <authorList>
            <person name="Dougan E. K."/>
            <person name="Rhodes N."/>
            <person name="Thang M."/>
            <person name="Chan C."/>
        </authorList>
    </citation>
    <scope>NUCLEOTIDE SEQUENCE</scope>
</reference>
<feature type="region of interest" description="Disordered" evidence="6">
    <location>
        <begin position="661"/>
        <end position="683"/>
    </location>
</feature>
<evidence type="ECO:0000256" key="3">
    <source>
        <dbReference type="ARBA" id="ARBA00022964"/>
    </source>
</evidence>
<evidence type="ECO:0000313" key="9">
    <source>
        <dbReference type="EMBL" id="CAE8641831.1"/>
    </source>
</evidence>
<name>A0A813HWG6_POLGL</name>
<accession>A0A813HWG6</accession>
<keyword evidence="4" id="KW-0560">Oxidoreductase</keyword>
<evidence type="ECO:0000313" key="10">
    <source>
        <dbReference type="Proteomes" id="UP000654075"/>
    </source>
</evidence>
<dbReference type="OrthoDB" id="407253at2759"/>
<evidence type="ECO:0000256" key="2">
    <source>
        <dbReference type="ARBA" id="ARBA00022723"/>
    </source>
</evidence>
<dbReference type="SMART" id="SM00702">
    <property type="entry name" value="P4Hc"/>
    <property type="match status" value="1"/>
</dbReference>
<keyword evidence="2" id="KW-0479">Metal-binding</keyword>
<evidence type="ECO:0000256" key="7">
    <source>
        <dbReference type="SAM" id="SignalP"/>
    </source>
</evidence>
<dbReference type="GO" id="GO:0004656">
    <property type="term" value="F:procollagen-proline 4-dioxygenase activity"/>
    <property type="evidence" value="ECO:0007669"/>
    <property type="project" value="TreeGrafter"/>
</dbReference>
<dbReference type="Proteomes" id="UP000654075">
    <property type="component" value="Unassembled WGS sequence"/>
</dbReference>
<dbReference type="EMBL" id="CAJNNV010033028">
    <property type="protein sequence ID" value="CAE8641831.1"/>
    <property type="molecule type" value="Genomic_DNA"/>
</dbReference>
<dbReference type="GO" id="GO:0005506">
    <property type="term" value="F:iron ion binding"/>
    <property type="evidence" value="ECO:0007669"/>
    <property type="project" value="InterPro"/>
</dbReference>
<dbReference type="PANTHER" id="PTHR10869:SF246">
    <property type="entry name" value="TRANSMEMBRANE PROLYL 4-HYDROXYLASE"/>
    <property type="match status" value="1"/>
</dbReference>
<dbReference type="Gene3D" id="2.60.120.620">
    <property type="entry name" value="q2cbj1_9rhob like domain"/>
    <property type="match status" value="1"/>
</dbReference>
<proteinExistence type="predicted"/>
<dbReference type="Pfam" id="PF13640">
    <property type="entry name" value="2OG-FeII_Oxy_3"/>
    <property type="match status" value="1"/>
</dbReference>
<keyword evidence="5" id="KW-0408">Iron</keyword>